<comment type="caution">
    <text evidence="2">The sequence shown here is derived from an EMBL/GenBank/DDBJ whole genome shotgun (WGS) entry which is preliminary data.</text>
</comment>
<evidence type="ECO:0000256" key="1">
    <source>
        <dbReference type="SAM" id="MobiDB-lite"/>
    </source>
</evidence>
<evidence type="ECO:0000313" key="2">
    <source>
        <dbReference type="EMBL" id="KAF7320525.1"/>
    </source>
</evidence>
<gene>
    <name evidence="2" type="ORF">HMN09_00136200</name>
</gene>
<accession>A0A8H6TKB1</accession>
<name>A0A8H6TKB1_MYCCL</name>
<organism evidence="2 3">
    <name type="scientific">Mycena chlorophos</name>
    <name type="common">Agaric fungus</name>
    <name type="synonym">Agaricus chlorophos</name>
    <dbReference type="NCBI Taxonomy" id="658473"/>
    <lineage>
        <taxon>Eukaryota</taxon>
        <taxon>Fungi</taxon>
        <taxon>Dikarya</taxon>
        <taxon>Basidiomycota</taxon>
        <taxon>Agaricomycotina</taxon>
        <taxon>Agaricomycetes</taxon>
        <taxon>Agaricomycetidae</taxon>
        <taxon>Agaricales</taxon>
        <taxon>Marasmiineae</taxon>
        <taxon>Mycenaceae</taxon>
        <taxon>Mycena</taxon>
    </lineage>
</organism>
<protein>
    <submittedName>
        <fullName evidence="2">Uncharacterized protein</fullName>
    </submittedName>
</protein>
<keyword evidence="3" id="KW-1185">Reference proteome</keyword>
<proteinExistence type="predicted"/>
<dbReference type="EMBL" id="JACAZE010000002">
    <property type="protein sequence ID" value="KAF7320525.1"/>
    <property type="molecule type" value="Genomic_DNA"/>
</dbReference>
<feature type="region of interest" description="Disordered" evidence="1">
    <location>
        <begin position="1"/>
        <end position="45"/>
    </location>
</feature>
<dbReference type="AlphaFoldDB" id="A0A8H6TKB1"/>
<dbReference type="Proteomes" id="UP000613580">
    <property type="component" value="Unassembled WGS sequence"/>
</dbReference>
<dbReference type="OrthoDB" id="3063799at2759"/>
<evidence type="ECO:0000313" key="3">
    <source>
        <dbReference type="Proteomes" id="UP000613580"/>
    </source>
</evidence>
<sequence>MVEAESARAKPYKFRPRTSSGEWKAKAKPRPAHAVGGSSRTGGPVRCQMELPDRAKARFLYKDCDLNFEDIGYVLKASPDVVAGAVRNEYSHPDNTELDAQYVPDEFRREYLKFKNDVEILPPSKSCFISRFDSPLSEYDYGETSGRLSTPVPIPVRNPIPLPRPKPVPVVEHPVATPVPIPLPVRPPTPASLLERVEPEDSSPQPSPSPVPDVLESFLAHDISPYISLAHHKPLFQLVGLGLYEICAMTAWSPAEISETLTRLLAHWPSPDSDSDTQGEDGLSPVELILLENTIRTIELAEEYTTSKPFSAPATLEDFLAHPMPGFAQGVNLMRHHELFLTSGMRSVGALRAVGELSIGVEGAALLKRSLRKLYEGHLDPFELMLVELGIRRLRDWTE</sequence>
<reference evidence="2" key="1">
    <citation type="submission" date="2020-05" db="EMBL/GenBank/DDBJ databases">
        <title>Mycena genomes resolve the evolution of fungal bioluminescence.</title>
        <authorList>
            <person name="Tsai I.J."/>
        </authorList>
    </citation>
    <scope>NUCLEOTIDE SEQUENCE</scope>
    <source>
        <strain evidence="2">110903Hualien_Pintung</strain>
    </source>
</reference>